<accession>A0A3B3HUT8</accession>
<evidence type="ECO:0000313" key="2">
    <source>
        <dbReference type="Proteomes" id="UP000001038"/>
    </source>
</evidence>
<keyword evidence="2" id="KW-1185">Reference proteome</keyword>
<dbReference type="AlphaFoldDB" id="A0A3B3HUT8"/>
<name>A0A3B3HUT8_ORYLA</name>
<reference evidence="1" key="3">
    <citation type="submission" date="2025-09" db="UniProtKB">
        <authorList>
            <consortium name="Ensembl"/>
        </authorList>
    </citation>
    <scope>IDENTIFICATION</scope>
    <source>
        <strain evidence="1">Hd-rR</strain>
    </source>
</reference>
<organism evidence="1 2">
    <name type="scientific">Oryzias latipes</name>
    <name type="common">Japanese rice fish</name>
    <name type="synonym">Japanese killifish</name>
    <dbReference type="NCBI Taxonomy" id="8090"/>
    <lineage>
        <taxon>Eukaryota</taxon>
        <taxon>Metazoa</taxon>
        <taxon>Chordata</taxon>
        <taxon>Craniata</taxon>
        <taxon>Vertebrata</taxon>
        <taxon>Euteleostomi</taxon>
        <taxon>Actinopterygii</taxon>
        <taxon>Neopterygii</taxon>
        <taxon>Teleostei</taxon>
        <taxon>Neoteleostei</taxon>
        <taxon>Acanthomorphata</taxon>
        <taxon>Ovalentaria</taxon>
        <taxon>Atherinomorphae</taxon>
        <taxon>Beloniformes</taxon>
        <taxon>Adrianichthyidae</taxon>
        <taxon>Oryziinae</taxon>
        <taxon>Oryzias</taxon>
    </lineage>
</organism>
<evidence type="ECO:0000313" key="1">
    <source>
        <dbReference type="Ensembl" id="ENSORLP00000035614.1"/>
    </source>
</evidence>
<proteinExistence type="predicted"/>
<dbReference type="Ensembl" id="ENSORLT00000042051.1">
    <property type="protein sequence ID" value="ENSORLP00000035614.1"/>
    <property type="gene ID" value="ENSORLG00000025243.1"/>
</dbReference>
<sequence length="122" mass="13311">MSSTLSVPLLRPRSLPWLCFKVESGVEPLSRLALESGVAELMEATLPRAGSGLAALWMEESAFQINGKLRFGAFAKRSSTVLVFAVGVLRFDVREQRGLVQEDLRTVDALQVGAVRQLRVPG</sequence>
<protein>
    <submittedName>
        <fullName evidence="1">Uncharacterized protein</fullName>
    </submittedName>
</protein>
<dbReference type="Proteomes" id="UP000001038">
    <property type="component" value="Chromosome 6"/>
</dbReference>
<dbReference type="Bgee" id="ENSORLG00000025243">
    <property type="expression patterns" value="Expressed in ovary and 4 other cell types or tissues"/>
</dbReference>
<reference evidence="1 2" key="1">
    <citation type="journal article" date="2007" name="Nature">
        <title>The medaka draft genome and insights into vertebrate genome evolution.</title>
        <authorList>
            <person name="Kasahara M."/>
            <person name="Naruse K."/>
            <person name="Sasaki S."/>
            <person name="Nakatani Y."/>
            <person name="Qu W."/>
            <person name="Ahsan B."/>
            <person name="Yamada T."/>
            <person name="Nagayasu Y."/>
            <person name="Doi K."/>
            <person name="Kasai Y."/>
            <person name="Jindo T."/>
            <person name="Kobayashi D."/>
            <person name="Shimada A."/>
            <person name="Toyoda A."/>
            <person name="Kuroki Y."/>
            <person name="Fujiyama A."/>
            <person name="Sasaki T."/>
            <person name="Shimizu A."/>
            <person name="Asakawa S."/>
            <person name="Shimizu N."/>
            <person name="Hashimoto S."/>
            <person name="Yang J."/>
            <person name="Lee Y."/>
            <person name="Matsushima K."/>
            <person name="Sugano S."/>
            <person name="Sakaizumi M."/>
            <person name="Narita T."/>
            <person name="Ohishi K."/>
            <person name="Haga S."/>
            <person name="Ohta F."/>
            <person name="Nomoto H."/>
            <person name="Nogata K."/>
            <person name="Morishita T."/>
            <person name="Endo T."/>
            <person name="Shin-I T."/>
            <person name="Takeda H."/>
            <person name="Morishita S."/>
            <person name="Kohara Y."/>
        </authorList>
    </citation>
    <scope>NUCLEOTIDE SEQUENCE [LARGE SCALE GENOMIC DNA]</scope>
    <source>
        <strain evidence="1 2">Hd-rR</strain>
    </source>
</reference>
<dbReference type="InParanoid" id="A0A3B3HUT8"/>
<dbReference type="GeneTree" id="ENSGT00960000187150"/>
<reference evidence="1" key="2">
    <citation type="submission" date="2025-08" db="UniProtKB">
        <authorList>
            <consortium name="Ensembl"/>
        </authorList>
    </citation>
    <scope>IDENTIFICATION</scope>
    <source>
        <strain evidence="1">Hd-rR</strain>
    </source>
</reference>